<dbReference type="Pfam" id="PF12796">
    <property type="entry name" value="Ank_2"/>
    <property type="match status" value="1"/>
</dbReference>
<dbReference type="OrthoDB" id="20872at2759"/>
<feature type="repeat" description="ANK" evidence="3">
    <location>
        <begin position="523"/>
        <end position="547"/>
    </location>
</feature>
<dbReference type="STRING" id="1076935.U4LA09"/>
<evidence type="ECO:0000256" key="1">
    <source>
        <dbReference type="ARBA" id="ARBA00022737"/>
    </source>
</evidence>
<evidence type="ECO:0000256" key="2">
    <source>
        <dbReference type="ARBA" id="ARBA00023043"/>
    </source>
</evidence>
<dbReference type="PROSITE" id="PS50297">
    <property type="entry name" value="ANK_REP_REGION"/>
    <property type="match status" value="1"/>
</dbReference>
<dbReference type="SMART" id="SM00248">
    <property type="entry name" value="ANK"/>
    <property type="match status" value="3"/>
</dbReference>
<evidence type="ECO:0000313" key="5">
    <source>
        <dbReference type="EMBL" id="CCX14369.1"/>
    </source>
</evidence>
<feature type="region of interest" description="Disordered" evidence="4">
    <location>
        <begin position="141"/>
        <end position="170"/>
    </location>
</feature>
<feature type="compositionally biased region" description="Polar residues" evidence="4">
    <location>
        <begin position="299"/>
        <end position="308"/>
    </location>
</feature>
<name>U4LA09_PYROM</name>
<feature type="compositionally biased region" description="Acidic residues" evidence="4">
    <location>
        <begin position="271"/>
        <end position="280"/>
    </location>
</feature>
<keyword evidence="6" id="KW-1185">Reference proteome</keyword>
<feature type="compositionally biased region" description="Basic and acidic residues" evidence="4">
    <location>
        <begin position="86"/>
        <end position="96"/>
    </location>
</feature>
<proteinExistence type="predicted"/>
<feature type="region of interest" description="Disordered" evidence="4">
    <location>
        <begin position="210"/>
        <end position="240"/>
    </location>
</feature>
<feature type="compositionally biased region" description="Polar residues" evidence="4">
    <location>
        <begin position="144"/>
        <end position="170"/>
    </location>
</feature>
<keyword evidence="2 3" id="KW-0040">ANK repeat</keyword>
<dbReference type="GO" id="GO:0004540">
    <property type="term" value="F:RNA nuclease activity"/>
    <property type="evidence" value="ECO:0007669"/>
    <property type="project" value="TreeGrafter"/>
</dbReference>
<dbReference type="GO" id="GO:0006396">
    <property type="term" value="P:RNA processing"/>
    <property type="evidence" value="ECO:0007669"/>
    <property type="project" value="TreeGrafter"/>
</dbReference>
<dbReference type="PANTHER" id="PTHR24141:SF1">
    <property type="entry name" value="2-5A-DEPENDENT RIBONUCLEASE"/>
    <property type="match status" value="1"/>
</dbReference>
<dbReference type="Proteomes" id="UP000018144">
    <property type="component" value="Unassembled WGS sequence"/>
</dbReference>
<dbReference type="AlphaFoldDB" id="U4LA09"/>
<protein>
    <submittedName>
        <fullName evidence="5">Similar to Putative ankyrin repeat protein RBE_0317 acc. no. Q1RJR6</fullName>
    </submittedName>
</protein>
<accession>U4LA09</accession>
<evidence type="ECO:0000256" key="4">
    <source>
        <dbReference type="SAM" id="MobiDB-lite"/>
    </source>
</evidence>
<dbReference type="EMBL" id="HF935967">
    <property type="protein sequence ID" value="CCX14369.1"/>
    <property type="molecule type" value="Genomic_DNA"/>
</dbReference>
<gene>
    <name evidence="5" type="ORF">PCON_13962</name>
</gene>
<dbReference type="Gene3D" id="1.25.40.20">
    <property type="entry name" value="Ankyrin repeat-containing domain"/>
    <property type="match status" value="1"/>
</dbReference>
<feature type="region of interest" description="Disordered" evidence="4">
    <location>
        <begin position="86"/>
        <end position="120"/>
    </location>
</feature>
<feature type="compositionally biased region" description="Low complexity" evidence="4">
    <location>
        <begin position="210"/>
        <end position="228"/>
    </location>
</feature>
<keyword evidence="1" id="KW-0677">Repeat</keyword>
<dbReference type="SUPFAM" id="SSF48403">
    <property type="entry name" value="Ankyrin repeat"/>
    <property type="match status" value="1"/>
</dbReference>
<dbReference type="PROSITE" id="PS50088">
    <property type="entry name" value="ANK_REPEAT"/>
    <property type="match status" value="1"/>
</dbReference>
<organism evidence="5 6">
    <name type="scientific">Pyronema omphalodes (strain CBS 100304)</name>
    <name type="common">Pyronema confluens</name>
    <dbReference type="NCBI Taxonomy" id="1076935"/>
    <lineage>
        <taxon>Eukaryota</taxon>
        <taxon>Fungi</taxon>
        <taxon>Dikarya</taxon>
        <taxon>Ascomycota</taxon>
        <taxon>Pezizomycotina</taxon>
        <taxon>Pezizomycetes</taxon>
        <taxon>Pezizales</taxon>
        <taxon>Pyronemataceae</taxon>
        <taxon>Pyronema</taxon>
    </lineage>
</organism>
<evidence type="ECO:0000313" key="6">
    <source>
        <dbReference type="Proteomes" id="UP000018144"/>
    </source>
</evidence>
<dbReference type="PANTHER" id="PTHR24141">
    <property type="entry name" value="2-5A-DEPENDENT RIBONUCLEASE"/>
    <property type="match status" value="1"/>
</dbReference>
<feature type="compositionally biased region" description="Low complexity" evidence="4">
    <location>
        <begin position="349"/>
        <end position="361"/>
    </location>
</feature>
<sequence length="630" mass="67565">MPRLRSLITSCFRKKKAGKDLPEATLPPARVSTDRTSETGSLGKNNNNIRIIVTPATSTSGTSDATIVAASAASAITANVGILPNRRSEDSAEETLRGPAKTLGDINDDSGDDVITTTQSTPLLGRASEFVTPAISAAPSISSYESDTSSVDMRQPNNQTAGNARDGNSSEGISCNFAGLGASSTEPPARNSLDTYLADDEISPVSPISTVSAVSPVSPVSPVESLNPSRPPPDLDAAPDQYGRRFSAATTSAISSNVRWSMIEVRAALTADEDSEEEEEAPRRSRARRTPEGLATIPARSSTPSSGDVSPVGPAETTRQTGILSAAEEEEMREKGFRNIDFSGGSGGASTPSGSSTNGSTVERVERPREILSAAEHEEARRGSLFLYTDFSNLTSEYPTPSTPALGSFDISRTSSPRPLEASSPISLLRSAIQRNDTSLAQTILRDTTLNLNTAPYLLADAIMQQRTEIVSLFTTRNDLDLNLFSRYGKTPLVHTLDSPSVYTLLQILLARKDLNPNLPDNEGRFPLLLAVEYGMVEAVRMLLQRGDLDINKPGILSTAVRRDVRILEMLLERHDVDVNRTDNKGKRAIEVAVEAGNTEVVDLLVGRGDVEVRDADWEAIKKLRDAKKD</sequence>
<feature type="region of interest" description="Disordered" evidence="4">
    <location>
        <begin position="269"/>
        <end position="365"/>
    </location>
</feature>
<dbReference type="GO" id="GO:0003723">
    <property type="term" value="F:RNA binding"/>
    <property type="evidence" value="ECO:0007669"/>
    <property type="project" value="TreeGrafter"/>
</dbReference>
<reference evidence="5 6" key="1">
    <citation type="journal article" date="2013" name="PLoS Genet.">
        <title>The genome and development-dependent transcriptomes of Pyronema confluens: a window into fungal evolution.</title>
        <authorList>
            <person name="Traeger S."/>
            <person name="Altegoer F."/>
            <person name="Freitag M."/>
            <person name="Gabaldon T."/>
            <person name="Kempken F."/>
            <person name="Kumar A."/>
            <person name="Marcet-Houben M."/>
            <person name="Poggeler S."/>
            <person name="Stajich J.E."/>
            <person name="Nowrousian M."/>
        </authorList>
    </citation>
    <scope>NUCLEOTIDE SEQUENCE [LARGE SCALE GENOMIC DNA]</scope>
    <source>
        <strain evidence="6">CBS 100304</strain>
        <tissue evidence="5">Vegetative mycelium</tissue>
    </source>
</reference>
<dbReference type="InterPro" id="IPR002110">
    <property type="entry name" value="Ankyrin_rpt"/>
</dbReference>
<evidence type="ECO:0000256" key="3">
    <source>
        <dbReference type="PROSITE-ProRule" id="PRU00023"/>
    </source>
</evidence>
<feature type="region of interest" description="Disordered" evidence="4">
    <location>
        <begin position="17"/>
        <end position="43"/>
    </location>
</feature>
<dbReference type="InterPro" id="IPR036770">
    <property type="entry name" value="Ankyrin_rpt-contain_sf"/>
</dbReference>